<accession>A0AA36CQL4</accession>
<sequence length="103" mass="11553">MSGELRHRPPAPPYEETTPRGALEHHHHHDKHHLVSPHSSEGSVSDVPSKWEEFCDKTTAHGFKRYLQAHNRVSGFLWIGVSGGKVSKTGEDHLDFGTVSRKP</sequence>
<dbReference type="EMBL" id="CATQJA010002604">
    <property type="protein sequence ID" value="CAJ0572689.1"/>
    <property type="molecule type" value="Genomic_DNA"/>
</dbReference>
<gene>
    <name evidence="2" type="ORF">MSPICULIGERA_LOCUS11071</name>
</gene>
<evidence type="ECO:0000256" key="1">
    <source>
        <dbReference type="SAM" id="MobiDB-lite"/>
    </source>
</evidence>
<reference evidence="2" key="1">
    <citation type="submission" date="2023-06" db="EMBL/GenBank/DDBJ databases">
        <authorList>
            <person name="Delattre M."/>
        </authorList>
    </citation>
    <scope>NUCLEOTIDE SEQUENCE</scope>
    <source>
        <strain evidence="2">AF72</strain>
    </source>
</reference>
<dbReference type="Proteomes" id="UP001177023">
    <property type="component" value="Unassembled WGS sequence"/>
</dbReference>
<comment type="caution">
    <text evidence="2">The sequence shown here is derived from an EMBL/GenBank/DDBJ whole genome shotgun (WGS) entry which is preliminary data.</text>
</comment>
<feature type="region of interest" description="Disordered" evidence="1">
    <location>
        <begin position="1"/>
        <end position="48"/>
    </location>
</feature>
<protein>
    <submittedName>
        <fullName evidence="2">Uncharacterized protein</fullName>
    </submittedName>
</protein>
<dbReference type="AlphaFoldDB" id="A0AA36CQL4"/>
<organism evidence="2 3">
    <name type="scientific">Mesorhabditis spiculigera</name>
    <dbReference type="NCBI Taxonomy" id="96644"/>
    <lineage>
        <taxon>Eukaryota</taxon>
        <taxon>Metazoa</taxon>
        <taxon>Ecdysozoa</taxon>
        <taxon>Nematoda</taxon>
        <taxon>Chromadorea</taxon>
        <taxon>Rhabditida</taxon>
        <taxon>Rhabditina</taxon>
        <taxon>Rhabditomorpha</taxon>
        <taxon>Rhabditoidea</taxon>
        <taxon>Rhabditidae</taxon>
        <taxon>Mesorhabditinae</taxon>
        <taxon>Mesorhabditis</taxon>
    </lineage>
</organism>
<feature type="compositionally biased region" description="Basic residues" evidence="1">
    <location>
        <begin position="25"/>
        <end position="35"/>
    </location>
</feature>
<evidence type="ECO:0000313" key="2">
    <source>
        <dbReference type="EMBL" id="CAJ0572689.1"/>
    </source>
</evidence>
<feature type="non-terminal residue" evidence="2">
    <location>
        <position position="1"/>
    </location>
</feature>
<evidence type="ECO:0000313" key="3">
    <source>
        <dbReference type="Proteomes" id="UP001177023"/>
    </source>
</evidence>
<keyword evidence="3" id="KW-1185">Reference proteome</keyword>
<proteinExistence type="predicted"/>
<name>A0AA36CQL4_9BILA</name>